<feature type="transmembrane region" description="Helical" evidence="2">
    <location>
        <begin position="285"/>
        <end position="308"/>
    </location>
</feature>
<evidence type="ECO:0000313" key="3">
    <source>
        <dbReference type="EMBL" id="PVZ93956.1"/>
    </source>
</evidence>
<feature type="transmembrane region" description="Helical" evidence="2">
    <location>
        <begin position="350"/>
        <end position="379"/>
    </location>
</feature>
<dbReference type="NCBIfam" id="TIGR00843">
    <property type="entry name" value="benE"/>
    <property type="match status" value="1"/>
</dbReference>
<keyword evidence="2" id="KW-1133">Transmembrane helix</keyword>
<dbReference type="Proteomes" id="UP000244893">
    <property type="component" value="Unassembled WGS sequence"/>
</dbReference>
<dbReference type="EMBL" id="QEOP01000002">
    <property type="protein sequence ID" value="PVZ93956.1"/>
    <property type="molecule type" value="Genomic_DNA"/>
</dbReference>
<organism evidence="3 4">
    <name type="scientific">Amnibacterium flavum</name>
    <dbReference type="NCBI Taxonomy" id="2173173"/>
    <lineage>
        <taxon>Bacteria</taxon>
        <taxon>Bacillati</taxon>
        <taxon>Actinomycetota</taxon>
        <taxon>Actinomycetes</taxon>
        <taxon>Micrococcales</taxon>
        <taxon>Microbacteriaceae</taxon>
        <taxon>Amnibacterium</taxon>
    </lineage>
</organism>
<dbReference type="PANTHER" id="PTHR30199:SF0">
    <property type="entry name" value="INNER MEMBRANE PROTEIN YDCO"/>
    <property type="match status" value="1"/>
</dbReference>
<feature type="transmembrane region" description="Helical" evidence="2">
    <location>
        <begin position="315"/>
        <end position="338"/>
    </location>
</feature>
<feature type="region of interest" description="Disordered" evidence="1">
    <location>
        <begin position="385"/>
        <end position="407"/>
    </location>
</feature>
<feature type="transmembrane region" description="Helical" evidence="2">
    <location>
        <begin position="62"/>
        <end position="79"/>
    </location>
</feature>
<feature type="transmembrane region" description="Helical" evidence="2">
    <location>
        <begin position="243"/>
        <end position="265"/>
    </location>
</feature>
<dbReference type="InterPro" id="IPR004711">
    <property type="entry name" value="Benzoate_Transporter"/>
</dbReference>
<gene>
    <name evidence="3" type="ORF">DDQ50_09320</name>
</gene>
<proteinExistence type="predicted"/>
<keyword evidence="2" id="KW-0812">Transmembrane</keyword>
<feature type="transmembrane region" description="Helical" evidence="2">
    <location>
        <begin position="128"/>
        <end position="157"/>
    </location>
</feature>
<dbReference type="OrthoDB" id="9813854at2"/>
<evidence type="ECO:0000256" key="1">
    <source>
        <dbReference type="SAM" id="MobiDB-lite"/>
    </source>
</evidence>
<feature type="transmembrane region" description="Helical" evidence="2">
    <location>
        <begin position="207"/>
        <end position="231"/>
    </location>
</feature>
<keyword evidence="2" id="KW-0472">Membrane</keyword>
<dbReference type="AlphaFoldDB" id="A0A2V1HMY0"/>
<feature type="transmembrane region" description="Helical" evidence="2">
    <location>
        <begin position="86"/>
        <end position="108"/>
    </location>
</feature>
<evidence type="ECO:0000313" key="4">
    <source>
        <dbReference type="Proteomes" id="UP000244893"/>
    </source>
</evidence>
<sequence>MIVQPIVAGIVAALTGFASSFAIVIAGLLGVGATPAEAASGLLALCVLQGLLAIVLSWTSRLPLAFAWSTPGAALLVAAQGSTSSFGAAVGAFLVCGILVILTGLWPALGRAMTSIPAPVSGAMLAGILFPLCIAPVTATIEAPLFAIPIVLVWLILQRLAPRWAVPAAIVIAIVGVAVMSGGSPLGSSNWAPGLHFVLPVLDPLTIVSLGIPLYIVTMVGQNVPGFAVLGTLGYTNLPTRSMLVGSGIATTLAAPFGGHSVNLAALSAAITGGPDAHPDPGRRWIATLSGGVSYLALGLVAGAAGAFIDHASPVLIVAVAGLALIGAFTTGVVSAFADPEHRLAAAVTFVVVASGIAVAGIGSAFWGLLAGLGVYLLFRARKKDGNPRTAEDGSTADEEEPREHRR</sequence>
<protein>
    <submittedName>
        <fullName evidence="3">Benzoate transporter</fullName>
    </submittedName>
</protein>
<comment type="caution">
    <text evidence="3">The sequence shown here is derived from an EMBL/GenBank/DDBJ whole genome shotgun (WGS) entry which is preliminary data.</text>
</comment>
<dbReference type="PANTHER" id="PTHR30199">
    <property type="entry name" value="MFS FAMILY TRANSPORTER, PREDICTED SUBSTRATE BENZOATE"/>
    <property type="match status" value="1"/>
</dbReference>
<dbReference type="Pfam" id="PF03594">
    <property type="entry name" value="BenE"/>
    <property type="match status" value="1"/>
</dbReference>
<reference evidence="3 4" key="1">
    <citation type="submission" date="2018-05" db="EMBL/GenBank/DDBJ databases">
        <title>Amnibacterium sp. M8JJ-5, whole genome shotgun sequence.</title>
        <authorList>
            <person name="Tuo L."/>
        </authorList>
    </citation>
    <scope>NUCLEOTIDE SEQUENCE [LARGE SCALE GENOMIC DNA]</scope>
    <source>
        <strain evidence="3 4">M8JJ-5</strain>
    </source>
</reference>
<dbReference type="RefSeq" id="WP_116756470.1">
    <property type="nucleotide sequence ID" value="NZ_QEOP01000002.1"/>
</dbReference>
<keyword evidence="4" id="KW-1185">Reference proteome</keyword>
<dbReference type="GO" id="GO:0042925">
    <property type="term" value="F:benzoate transmembrane transporter activity"/>
    <property type="evidence" value="ECO:0007669"/>
    <property type="project" value="InterPro"/>
</dbReference>
<feature type="transmembrane region" description="Helical" evidence="2">
    <location>
        <begin position="38"/>
        <end position="56"/>
    </location>
</feature>
<evidence type="ECO:0000256" key="2">
    <source>
        <dbReference type="SAM" id="Phobius"/>
    </source>
</evidence>
<accession>A0A2V1HMY0</accession>
<feature type="transmembrane region" description="Helical" evidence="2">
    <location>
        <begin position="164"/>
        <end position="187"/>
    </location>
</feature>
<name>A0A2V1HMY0_9MICO</name>
<feature type="transmembrane region" description="Helical" evidence="2">
    <location>
        <begin position="6"/>
        <end position="31"/>
    </location>
</feature>
<dbReference type="GO" id="GO:0005886">
    <property type="term" value="C:plasma membrane"/>
    <property type="evidence" value="ECO:0007669"/>
    <property type="project" value="TreeGrafter"/>
</dbReference>